<dbReference type="GO" id="GO:0046872">
    <property type="term" value="F:metal ion binding"/>
    <property type="evidence" value="ECO:0007669"/>
    <property type="project" value="InterPro"/>
</dbReference>
<dbReference type="GO" id="GO:0016020">
    <property type="term" value="C:membrane"/>
    <property type="evidence" value="ECO:0007669"/>
    <property type="project" value="UniProtKB-SubCell"/>
</dbReference>
<protein>
    <recommendedName>
        <fullName evidence="2">HMA domain-containing protein</fullName>
    </recommendedName>
</protein>
<evidence type="ECO:0000313" key="3">
    <source>
        <dbReference type="EMBL" id="KAD7480092.1"/>
    </source>
</evidence>
<dbReference type="InterPro" id="IPR036163">
    <property type="entry name" value="HMA_dom_sf"/>
</dbReference>
<dbReference type="InterPro" id="IPR006121">
    <property type="entry name" value="HMA_dom"/>
</dbReference>
<evidence type="ECO:0000256" key="1">
    <source>
        <dbReference type="ARBA" id="ARBA00004170"/>
    </source>
</evidence>
<reference evidence="3 4" key="1">
    <citation type="submission" date="2019-05" db="EMBL/GenBank/DDBJ databases">
        <title>Mikania micrantha, genome provides insights into the molecular mechanism of rapid growth.</title>
        <authorList>
            <person name="Liu B."/>
        </authorList>
    </citation>
    <scope>NUCLEOTIDE SEQUENCE [LARGE SCALE GENOMIC DNA]</scope>
    <source>
        <strain evidence="3">NLD-2019</strain>
        <tissue evidence="3">Leaf</tissue>
    </source>
</reference>
<proteinExistence type="predicted"/>
<dbReference type="Proteomes" id="UP000326396">
    <property type="component" value="Linkage Group LG1"/>
</dbReference>
<dbReference type="PROSITE" id="PS50846">
    <property type="entry name" value="HMA_2"/>
    <property type="match status" value="1"/>
</dbReference>
<evidence type="ECO:0000313" key="4">
    <source>
        <dbReference type="Proteomes" id="UP000326396"/>
    </source>
</evidence>
<name>A0A5N6Q652_9ASTR</name>
<dbReference type="SUPFAM" id="SSF55008">
    <property type="entry name" value="HMA, heavy metal-associated domain"/>
    <property type="match status" value="1"/>
</dbReference>
<dbReference type="GO" id="GO:0009626">
    <property type="term" value="P:plant-type hypersensitive response"/>
    <property type="evidence" value="ECO:0007669"/>
    <property type="project" value="UniProtKB-KW"/>
</dbReference>
<sequence>MWSADRRRFASEKTNTTLDLDEHEQVNVNDELTRAPMKITLEIDPFCNCEGCIEKVKSALCKLDDVNFLAMNPDIEKFTILTTEHPDVIKHALNDTFPKKKIILSPEINNPYPLHVPDVDVIAKALVTTSQAKGLDSVEYTQSNTFKL</sequence>
<keyword evidence="4" id="KW-1185">Reference proteome</keyword>
<comment type="subcellular location">
    <subcellularLocation>
        <location evidence="1">Membrane</location>
        <topology evidence="1">Peripheral membrane protein</topology>
    </subcellularLocation>
</comment>
<dbReference type="OrthoDB" id="1728808at2759"/>
<dbReference type="AlphaFoldDB" id="A0A5N6Q652"/>
<feature type="domain" description="HMA" evidence="2">
    <location>
        <begin position="37"/>
        <end position="101"/>
    </location>
</feature>
<gene>
    <name evidence="3" type="ORF">E3N88_03228</name>
</gene>
<evidence type="ECO:0000259" key="2">
    <source>
        <dbReference type="PROSITE" id="PS50846"/>
    </source>
</evidence>
<organism evidence="3 4">
    <name type="scientific">Mikania micrantha</name>
    <name type="common">bitter vine</name>
    <dbReference type="NCBI Taxonomy" id="192012"/>
    <lineage>
        <taxon>Eukaryota</taxon>
        <taxon>Viridiplantae</taxon>
        <taxon>Streptophyta</taxon>
        <taxon>Embryophyta</taxon>
        <taxon>Tracheophyta</taxon>
        <taxon>Spermatophyta</taxon>
        <taxon>Magnoliopsida</taxon>
        <taxon>eudicotyledons</taxon>
        <taxon>Gunneridae</taxon>
        <taxon>Pentapetalae</taxon>
        <taxon>asterids</taxon>
        <taxon>campanulids</taxon>
        <taxon>Asterales</taxon>
        <taxon>Asteraceae</taxon>
        <taxon>Asteroideae</taxon>
        <taxon>Heliantheae alliance</taxon>
        <taxon>Eupatorieae</taxon>
        <taxon>Mikania</taxon>
    </lineage>
</organism>
<accession>A0A5N6Q652</accession>
<dbReference type="EMBL" id="SZYD01000001">
    <property type="protein sequence ID" value="KAD7480092.1"/>
    <property type="molecule type" value="Genomic_DNA"/>
</dbReference>
<comment type="caution">
    <text evidence="3">The sequence shown here is derived from an EMBL/GenBank/DDBJ whole genome shotgun (WGS) entry which is preliminary data.</text>
</comment>